<dbReference type="InterPro" id="IPR005123">
    <property type="entry name" value="Oxoglu/Fe-dep_dioxygenase_dom"/>
</dbReference>
<evidence type="ECO:0000256" key="14">
    <source>
        <dbReference type="SAM" id="SignalP"/>
    </source>
</evidence>
<keyword evidence="10" id="KW-0560">Oxidoreductase</keyword>
<dbReference type="EMBL" id="GHBY01000102">
    <property type="protein sequence ID" value="MUP40279.1"/>
    <property type="molecule type" value="Transcribed_RNA"/>
</dbReference>
<dbReference type="InterPro" id="IPR045054">
    <property type="entry name" value="P4HA-like"/>
</dbReference>
<evidence type="ECO:0000256" key="6">
    <source>
        <dbReference type="ARBA" id="ARBA00022723"/>
    </source>
</evidence>
<dbReference type="GO" id="GO:0005788">
    <property type="term" value="C:endoplasmic reticulum lumen"/>
    <property type="evidence" value="ECO:0007669"/>
    <property type="project" value="UniProtKB-SubCell"/>
</dbReference>
<keyword evidence="12" id="KW-0325">Glycoprotein</keyword>
<dbReference type="Pfam" id="PF13640">
    <property type="entry name" value="2OG-FeII_Oxy_3"/>
    <property type="match status" value="1"/>
</dbReference>
<dbReference type="Pfam" id="PF23558">
    <property type="entry name" value="TPR_P4H"/>
    <property type="match status" value="1"/>
</dbReference>
<evidence type="ECO:0000256" key="9">
    <source>
        <dbReference type="ARBA" id="ARBA00022964"/>
    </source>
</evidence>
<dbReference type="GO" id="GO:0005506">
    <property type="term" value="F:iron ion binding"/>
    <property type="evidence" value="ECO:0007669"/>
    <property type="project" value="InterPro"/>
</dbReference>
<protein>
    <recommendedName>
        <fullName evidence="5">procollagen-proline 4-dioxygenase</fullName>
        <ecNumber evidence="5">1.14.11.2</ecNumber>
    </recommendedName>
</protein>
<dbReference type="InterPro" id="IPR059068">
    <property type="entry name" value="TPR_P4H"/>
</dbReference>
<sequence>MIRIMQALSVLTLLLLSIANPVTSEIYTALVDMEGLLGTETELIRFLDEHIQREEIRLQKLRQYLNEYEKQHEEARTDIQKYLQNPINAYLLVKRLTSDWKNVERLMEANIDHLKNFTEKKEMFVFPDDEDLSGAAVALMRLQDTYKLETSALARGEIQGTVLSNELSAGDCFELGRQAYTSGDHYHTVLWMQEALERAENELNKTVTKDDILEYLAYSTFMQGNVRHALKLTNDLLELVPSHPRAAGNKIYYEDALHKEEQQKRGDDGDVVIDNSYINNSDEGIETSERVLYERLCRGEKTMSLIKQSQLVCRYSANHPYYRFIPFKVEEVSLYPRIVVYYDFMKDSEISVIKQLASPRLRRATVQNYKSGELEFANYRISKSAWLRGEEHPVVETVNQRIEDETGLTVQTAEELQVVNYGIGGHYEPHFDFARKEETNAFKSLGTGNRIATVLFYMSDVDAGGATVFPNIGVALWPKKGSAAFWHNLHRSGDGDLLTRHAACPVLAGSKWVSNKWIHERGQEFRRPCGLRLTDV</sequence>
<evidence type="ECO:0000259" key="15">
    <source>
        <dbReference type="PROSITE" id="PS51471"/>
    </source>
</evidence>
<dbReference type="FunFam" id="2.60.120.620:FF:000001">
    <property type="entry name" value="Prolyl 4-hydroxylase subunit alpha 2"/>
    <property type="match status" value="1"/>
</dbReference>
<dbReference type="AlphaFoldDB" id="A0A646QE87"/>
<dbReference type="PANTHER" id="PTHR10869">
    <property type="entry name" value="PROLYL 4-HYDROXYLASE ALPHA SUBUNIT"/>
    <property type="match status" value="1"/>
</dbReference>
<keyword evidence="7" id="KW-0256">Endoplasmic reticulum</keyword>
<keyword evidence="13" id="KW-0175">Coiled coil</keyword>
<dbReference type="SMART" id="SM00702">
    <property type="entry name" value="P4Hc"/>
    <property type="match status" value="1"/>
</dbReference>
<evidence type="ECO:0000256" key="2">
    <source>
        <dbReference type="ARBA" id="ARBA00002035"/>
    </source>
</evidence>
<keyword evidence="14" id="KW-0732">Signal</keyword>
<dbReference type="PANTHER" id="PTHR10869:SF244">
    <property type="entry name" value="PROLYL 4-HYDROXYLASE SUBUNIT ALPHA-2"/>
    <property type="match status" value="1"/>
</dbReference>
<reference evidence="16" key="1">
    <citation type="submission" date="2018-11" db="EMBL/GenBank/DDBJ databases">
        <title>Venom-gland transcriptomics and venom proteomics of the Florida green centipede (Hemiscolopendra marginata) reveal sex-based variation in a centipede venom.</title>
        <authorList>
            <person name="Nystrom G.S."/>
            <person name="Ward M.J."/>
            <person name="Ellsworth S.A."/>
            <person name="Rokyta D.R."/>
        </authorList>
    </citation>
    <scope>NUCLEOTIDE SEQUENCE</scope>
    <source>
        <tissue evidence="16">Venom gland</tissue>
    </source>
</reference>
<evidence type="ECO:0000256" key="4">
    <source>
        <dbReference type="ARBA" id="ARBA00006511"/>
    </source>
</evidence>
<feature type="signal peptide" evidence="14">
    <location>
        <begin position="1"/>
        <end position="24"/>
    </location>
</feature>
<accession>A0A646QE87</accession>
<dbReference type="InterPro" id="IPR006620">
    <property type="entry name" value="Pro_4_hyd_alph"/>
</dbReference>
<keyword evidence="11" id="KW-0408">Iron</keyword>
<dbReference type="FunFam" id="1.25.40.10:FF:000006">
    <property type="entry name" value="Prolyl 4-hydroxylase subunit alpha 2"/>
    <property type="match status" value="1"/>
</dbReference>
<evidence type="ECO:0000256" key="13">
    <source>
        <dbReference type="SAM" id="Coils"/>
    </source>
</evidence>
<evidence type="ECO:0000256" key="11">
    <source>
        <dbReference type="ARBA" id="ARBA00023004"/>
    </source>
</evidence>
<comment type="subcellular location">
    <subcellularLocation>
        <location evidence="3">Endoplasmic reticulum lumen</location>
    </subcellularLocation>
</comment>
<dbReference type="InterPro" id="IPR044862">
    <property type="entry name" value="Pro_4_hyd_alph_FE2OG_OXY"/>
</dbReference>
<dbReference type="GO" id="GO:0004656">
    <property type="term" value="F:procollagen-proline 4-dioxygenase activity"/>
    <property type="evidence" value="ECO:0007669"/>
    <property type="project" value="UniProtKB-EC"/>
</dbReference>
<evidence type="ECO:0000256" key="10">
    <source>
        <dbReference type="ARBA" id="ARBA00023002"/>
    </source>
</evidence>
<dbReference type="EC" id="1.14.11.2" evidence="5"/>
<evidence type="ECO:0000256" key="3">
    <source>
        <dbReference type="ARBA" id="ARBA00004319"/>
    </source>
</evidence>
<comment type="function">
    <text evidence="2">Catalyzes the post-translational formation of 4-hydroxyproline in -Xaa-Pro-Gly- sequences in collagens and other proteins.</text>
</comment>
<name>A0A646QE87_9MYRI</name>
<keyword evidence="9" id="KW-0223">Dioxygenase</keyword>
<dbReference type="Gene3D" id="6.10.140.1460">
    <property type="match status" value="1"/>
</dbReference>
<dbReference type="InterPro" id="IPR013547">
    <property type="entry name" value="P4H_N"/>
</dbReference>
<evidence type="ECO:0000256" key="12">
    <source>
        <dbReference type="ARBA" id="ARBA00023180"/>
    </source>
</evidence>
<evidence type="ECO:0000256" key="8">
    <source>
        <dbReference type="ARBA" id="ARBA00022896"/>
    </source>
</evidence>
<evidence type="ECO:0000256" key="1">
    <source>
        <dbReference type="ARBA" id="ARBA00001961"/>
    </source>
</evidence>
<feature type="domain" description="Fe2OG dioxygenase" evidence="15">
    <location>
        <begin position="412"/>
        <end position="520"/>
    </location>
</feature>
<evidence type="ECO:0000256" key="5">
    <source>
        <dbReference type="ARBA" id="ARBA00012269"/>
    </source>
</evidence>
<proteinExistence type="inferred from homology"/>
<dbReference type="GO" id="GO:0031418">
    <property type="term" value="F:L-ascorbic acid binding"/>
    <property type="evidence" value="ECO:0007669"/>
    <property type="project" value="UniProtKB-KW"/>
</dbReference>
<evidence type="ECO:0000313" key="16">
    <source>
        <dbReference type="EMBL" id="MUP40279.1"/>
    </source>
</evidence>
<keyword evidence="6" id="KW-0479">Metal-binding</keyword>
<dbReference type="InterPro" id="IPR011990">
    <property type="entry name" value="TPR-like_helical_dom_sf"/>
</dbReference>
<dbReference type="Gene3D" id="1.25.40.10">
    <property type="entry name" value="Tetratricopeptide repeat domain"/>
    <property type="match status" value="1"/>
</dbReference>
<evidence type="ECO:0000256" key="7">
    <source>
        <dbReference type="ARBA" id="ARBA00022824"/>
    </source>
</evidence>
<keyword evidence="8" id="KW-0847">Vitamin C</keyword>
<comment type="similarity">
    <text evidence="4">Belongs to the P4HA family.</text>
</comment>
<comment type="cofactor">
    <cofactor evidence="1">
        <name>L-ascorbate</name>
        <dbReference type="ChEBI" id="CHEBI:38290"/>
    </cofactor>
</comment>
<feature type="coiled-coil region" evidence="13">
    <location>
        <begin position="51"/>
        <end position="85"/>
    </location>
</feature>
<dbReference type="PROSITE" id="PS51471">
    <property type="entry name" value="FE2OG_OXY"/>
    <property type="match status" value="1"/>
</dbReference>
<dbReference type="Pfam" id="PF08336">
    <property type="entry name" value="P4Ha_N"/>
    <property type="match status" value="1"/>
</dbReference>
<dbReference type="SUPFAM" id="SSF48452">
    <property type="entry name" value="TPR-like"/>
    <property type="match status" value="1"/>
</dbReference>
<organism evidence="16">
    <name type="scientific">Hemiscolopendra marginata</name>
    <dbReference type="NCBI Taxonomy" id="943146"/>
    <lineage>
        <taxon>Eukaryota</taxon>
        <taxon>Metazoa</taxon>
        <taxon>Ecdysozoa</taxon>
        <taxon>Arthropoda</taxon>
        <taxon>Myriapoda</taxon>
        <taxon>Chilopoda</taxon>
        <taxon>Pleurostigmophora</taxon>
        <taxon>Scolopendromorpha</taxon>
        <taxon>Scolopendridae</taxon>
        <taxon>Hemiscolopendra</taxon>
    </lineage>
</organism>
<dbReference type="Gene3D" id="2.60.120.620">
    <property type="entry name" value="q2cbj1_9rhob like domain"/>
    <property type="match status" value="1"/>
</dbReference>
<feature type="chain" id="PRO_5024941354" description="procollagen-proline 4-dioxygenase" evidence="14">
    <location>
        <begin position="25"/>
        <end position="536"/>
    </location>
</feature>